<dbReference type="RefSeq" id="WP_089886566.1">
    <property type="nucleotide sequence ID" value="NZ_FNPF01000050.1"/>
</dbReference>
<evidence type="ECO:0000313" key="2">
    <source>
        <dbReference type="Proteomes" id="UP000199286"/>
    </source>
</evidence>
<name>A0A1H3P505_9RHOB</name>
<sequence>MAAKDAHRIAQDFLNRQGQASIRGDVAAAMASLDIPFTLESMEGRTVATSEAEVKAICVAFIEGLQENRLTEMVRRCLDASFMDDHTVCATYETRYVGDHNQLAGDPYLGFIVLREKDDGWKASNIQLAVNKKSTANVALRDWTRGSVASSEETNVSVPKLSRAS</sequence>
<dbReference type="AlphaFoldDB" id="A0A1H3P505"/>
<accession>A0A1H3P505</accession>
<dbReference type="OrthoDB" id="7858976at2"/>
<dbReference type="Proteomes" id="UP000199286">
    <property type="component" value="Unassembled WGS sequence"/>
</dbReference>
<proteinExistence type="predicted"/>
<dbReference type="EMBL" id="FNPF01000050">
    <property type="protein sequence ID" value="SDY96196.1"/>
    <property type="molecule type" value="Genomic_DNA"/>
</dbReference>
<protein>
    <recommendedName>
        <fullName evidence="3">SnoaL-like domain-containing protein</fullName>
    </recommendedName>
</protein>
<reference evidence="1 2" key="1">
    <citation type="submission" date="2016-10" db="EMBL/GenBank/DDBJ databases">
        <authorList>
            <person name="de Groot N.N."/>
        </authorList>
    </citation>
    <scope>NUCLEOTIDE SEQUENCE [LARGE SCALE GENOMIC DNA]</scope>
    <source>
        <strain evidence="1 2">DSM 26880</strain>
    </source>
</reference>
<organism evidence="1 2">
    <name type="scientific">Citreimonas salinaria</name>
    <dbReference type="NCBI Taxonomy" id="321339"/>
    <lineage>
        <taxon>Bacteria</taxon>
        <taxon>Pseudomonadati</taxon>
        <taxon>Pseudomonadota</taxon>
        <taxon>Alphaproteobacteria</taxon>
        <taxon>Rhodobacterales</taxon>
        <taxon>Roseobacteraceae</taxon>
        <taxon>Citreimonas</taxon>
    </lineage>
</organism>
<gene>
    <name evidence="1" type="ORF">SAMN05444340_1501</name>
</gene>
<keyword evidence="2" id="KW-1185">Reference proteome</keyword>
<evidence type="ECO:0000313" key="1">
    <source>
        <dbReference type="EMBL" id="SDY96196.1"/>
    </source>
</evidence>
<evidence type="ECO:0008006" key="3">
    <source>
        <dbReference type="Google" id="ProtNLM"/>
    </source>
</evidence>